<keyword evidence="3" id="KW-0479">Metal-binding</keyword>
<protein>
    <submittedName>
        <fullName evidence="7">Aldoxime dehydratase</fullName>
    </submittedName>
</protein>
<dbReference type="Proteomes" id="UP000184096">
    <property type="component" value="Chromosome I"/>
</dbReference>
<name>A0A1M7URQ4_9BRAD</name>
<dbReference type="InterPro" id="IPR025702">
    <property type="entry name" value="OXD"/>
</dbReference>
<gene>
    <name evidence="7" type="ORF">SAMN05444170_6364</name>
</gene>
<evidence type="ECO:0000256" key="1">
    <source>
        <dbReference type="ARBA" id="ARBA00001970"/>
    </source>
</evidence>
<keyword evidence="8" id="KW-1185">Reference proteome</keyword>
<evidence type="ECO:0000256" key="3">
    <source>
        <dbReference type="ARBA" id="ARBA00022723"/>
    </source>
</evidence>
<organism evidence="7 8">
    <name type="scientific">Bradyrhizobium erythrophlei</name>
    <dbReference type="NCBI Taxonomy" id="1437360"/>
    <lineage>
        <taxon>Bacteria</taxon>
        <taxon>Pseudomonadati</taxon>
        <taxon>Pseudomonadota</taxon>
        <taxon>Alphaproteobacteria</taxon>
        <taxon>Hyphomicrobiales</taxon>
        <taxon>Nitrobacteraceae</taxon>
        <taxon>Bradyrhizobium</taxon>
    </lineage>
</organism>
<accession>A0A1M7URQ4</accession>
<reference evidence="8" key="1">
    <citation type="submission" date="2016-11" db="EMBL/GenBank/DDBJ databases">
        <authorList>
            <person name="Varghese N."/>
            <person name="Submissions S."/>
        </authorList>
    </citation>
    <scope>NUCLEOTIDE SEQUENCE [LARGE SCALE GENOMIC DNA]</scope>
    <source>
        <strain evidence="8">GAS401</strain>
    </source>
</reference>
<comment type="similarity">
    <text evidence="6">Belongs to the heme-containing dehydratase family.</text>
</comment>
<comment type="cofactor">
    <cofactor evidence="1">
        <name>heme b</name>
        <dbReference type="ChEBI" id="CHEBI:60344"/>
    </cofactor>
</comment>
<evidence type="ECO:0000256" key="6">
    <source>
        <dbReference type="ARBA" id="ARBA00034312"/>
    </source>
</evidence>
<evidence type="ECO:0000313" key="7">
    <source>
        <dbReference type="EMBL" id="SHN85604.1"/>
    </source>
</evidence>
<dbReference type="Pfam" id="PF13816">
    <property type="entry name" value="Dehydratase_hem"/>
    <property type="match status" value="1"/>
</dbReference>
<keyword evidence="5" id="KW-0456">Lyase</keyword>
<dbReference type="EMBL" id="LT670849">
    <property type="protein sequence ID" value="SHN85604.1"/>
    <property type="molecule type" value="Genomic_DNA"/>
</dbReference>
<dbReference type="GO" id="GO:0016829">
    <property type="term" value="F:lyase activity"/>
    <property type="evidence" value="ECO:0007669"/>
    <property type="project" value="UniProtKB-KW"/>
</dbReference>
<sequence>MESAIPPHLQVSRSRHRRVPDDYKPPYPSFVARHRPAVGSVVMAYFGIQHSPDAPKGLPAALTSLEAVFASANGPRHWDRAAYVDEARYNNTVSVAYWDDRAVFDAWFPAARAAWTGTEAAGLGKFIEVLCPSVNDYETLFSSLGRPEGVAVIADGMSGEVLEHAYWGGMRDRIPLSQTNEMAPVGVPSVVREGRRLRVKPHDNICLIRSGQDWSDTDSAERKMYLEDVEPVLREGMEFLRDEGLAIGCFANRYMTVLDGDGRPTEKSYGMSWWKSLAALERWAESHPTHVRIFGAAMKYLSTLGPAAKLRLYHEVTVTRAADQFFEYLDCHPGTGMLKAVTVEA</sequence>
<proteinExistence type="inferred from homology"/>
<dbReference type="AlphaFoldDB" id="A0A1M7URQ4"/>
<dbReference type="GO" id="GO:0046872">
    <property type="term" value="F:metal ion binding"/>
    <property type="evidence" value="ECO:0007669"/>
    <property type="project" value="UniProtKB-KW"/>
</dbReference>
<keyword evidence="4" id="KW-0408">Iron</keyword>
<keyword evidence="2" id="KW-0349">Heme</keyword>
<dbReference type="RefSeq" id="WP_072824017.1">
    <property type="nucleotide sequence ID" value="NZ_LT670849.1"/>
</dbReference>
<dbReference type="OrthoDB" id="3807625at2"/>
<evidence type="ECO:0000256" key="2">
    <source>
        <dbReference type="ARBA" id="ARBA00022617"/>
    </source>
</evidence>
<evidence type="ECO:0000256" key="4">
    <source>
        <dbReference type="ARBA" id="ARBA00023004"/>
    </source>
</evidence>
<evidence type="ECO:0000256" key="5">
    <source>
        <dbReference type="ARBA" id="ARBA00023239"/>
    </source>
</evidence>
<evidence type="ECO:0000313" key="8">
    <source>
        <dbReference type="Proteomes" id="UP000184096"/>
    </source>
</evidence>